<dbReference type="PANTHER" id="PTHR46082">
    <property type="entry name" value="ATP/GTP-BINDING PROTEIN-RELATED"/>
    <property type="match status" value="1"/>
</dbReference>
<dbReference type="Gene3D" id="1.25.40.20">
    <property type="entry name" value="Ankyrin repeat-containing domain"/>
    <property type="match status" value="1"/>
</dbReference>
<dbReference type="InterPro" id="IPR027417">
    <property type="entry name" value="P-loop_NTPase"/>
</dbReference>
<feature type="repeat" description="ANK" evidence="2">
    <location>
        <begin position="974"/>
        <end position="1006"/>
    </location>
</feature>
<protein>
    <recommendedName>
        <fullName evidence="8">Nucleoside phosphorylase domain-containing protein</fullName>
    </recommendedName>
</protein>
<dbReference type="SUPFAM" id="SSF48403">
    <property type="entry name" value="Ankyrin repeat"/>
    <property type="match status" value="1"/>
</dbReference>
<gene>
    <name evidence="6" type="ORF">CLO192961_LOCUS420521</name>
</gene>
<dbReference type="SUPFAM" id="SSF53167">
    <property type="entry name" value="Purine and uridine phosphorylases"/>
    <property type="match status" value="1"/>
</dbReference>
<evidence type="ECO:0000256" key="2">
    <source>
        <dbReference type="PROSITE-ProRule" id="PRU00023"/>
    </source>
</evidence>
<evidence type="ECO:0008006" key="8">
    <source>
        <dbReference type="Google" id="ProtNLM"/>
    </source>
</evidence>
<evidence type="ECO:0000256" key="1">
    <source>
        <dbReference type="ARBA" id="ARBA00022737"/>
    </source>
</evidence>
<name>A0ABY6UVQ7_BIOOC</name>
<dbReference type="Pfam" id="PF01048">
    <property type="entry name" value="PNP_UDP_1"/>
    <property type="match status" value="1"/>
</dbReference>
<feature type="repeat" description="ANK" evidence="2">
    <location>
        <begin position="908"/>
        <end position="940"/>
    </location>
</feature>
<accession>A0ABY6UVQ7</accession>
<evidence type="ECO:0000259" key="3">
    <source>
        <dbReference type="Pfam" id="PF01048"/>
    </source>
</evidence>
<dbReference type="Gene3D" id="3.40.50.300">
    <property type="entry name" value="P-loop containing nucleotide triphosphate hydrolases"/>
    <property type="match status" value="1"/>
</dbReference>
<dbReference type="Pfam" id="PF12796">
    <property type="entry name" value="Ank_2"/>
    <property type="match status" value="3"/>
</dbReference>
<dbReference type="Pfam" id="PF13637">
    <property type="entry name" value="Ank_4"/>
    <property type="match status" value="1"/>
</dbReference>
<dbReference type="PANTHER" id="PTHR46082:SF11">
    <property type="entry name" value="AAA+ ATPASE DOMAIN-CONTAINING PROTEIN-RELATED"/>
    <property type="match status" value="1"/>
</dbReference>
<feature type="domain" description="Nephrocystin 3-like N-terminal" evidence="5">
    <location>
        <begin position="374"/>
        <end position="538"/>
    </location>
</feature>
<sequence length="1207" mass="133716">MANKYTVGWICAVVTEYVAARALLDQIHEGPDTQAPYENNTYTLGEIGKHNVVIAVLPDGEYGTSSAASVAKDMLRTFTNIRIGLMVGIGGGVPSAANDIRLGDVVVSSPRNGIGGVIQYDFGKSIQGQGFCRTGILNLPPTSVRTAITVLKAEHISEGHGLQDIISSILEMKPRLRKLYARPDPSSDILYSPDYLHHDGAYCTVGDANDGSKVIVRQPRDEGDDTLAIHYGLIASGNALMKDALVRDRLAAETGVLCFEMEAAGSMNQCPFLVVRGICDYSDTHKNKSWQGYAAMTAAAYTRELLYRIPPSKVDCENRIAEQVLESVARTEENIQRLTATAYRKDVEDILEWLISIDYGPMQSDIIKLRQPETGQWFLNTDEYRMWVSGNNNTLYCPGIPGAGKTMITSIVIDDILRIYREDPTLGVAFIFCNFQRNEQQTTDMLLCSLLKQLVAVLPNSPRQLNELYQTHRKLRTRPSVQELSTLIQVTLAAFSRAFFVVDALDECRNSDASRDRFLNVIFGLQASTGVNIFLTSRIIPDIEKDLSENRRVSKLEIAAEEDDIQKYIRGRISEMPQFIISNPTLRDEVIMGISSSVKGMFLLAKLQFDSLKERTSIRDVRMFIKHTSTNESGLYNSAYENALQRIESQSPKMSDLAKRVILWITHSIRQLSETEIRYALSVRPDSLSFDRDDLVQIDLVSVCAGLVVVDVGSSVIRLVHLTAHDFFARMAANHFGNCHNILADTCITYLSYRTFEGELSPDNASYQRWLQSNPFYVYAATEWGCHVLQLENNTQEALSSTEERALQFLRNQNLVESAGHTLMTHALLGSSHDYAELISAPIRPNALHIAAYFGLEKVLSELVRDYTTKVTATDGETEMSWLASSDPDAVEPGLVYRPQHLEVTDQLGRTPLYWASIMHREGVMRLLVGLGASLEAANENGFTPLFGAAIDQRHDTLRLLVELGASLEAVDKTGYNPLFFTAIDQRHDTLRLLVELGASLEVVDKSGFTPLFNAAINQRHNTLRLLVELGASLEAVDRNGYTPIFYAAKGQRHDTLRLLVELGASLEAVDRNGYTPISYAAMDQRHDTLRLLVELGASLEAVYNDGFTLLSIMVAIQDHDTLRLLVDLGASIDATDDYGRTALHYAASNGQETLVQLLVDLGASIDVHDGTGRTALDLAIALDKKSNIQLLTDLGASVTSMPAHLH</sequence>
<dbReference type="InterPro" id="IPR056884">
    <property type="entry name" value="NPHP3-like_N"/>
</dbReference>
<feature type="repeat" description="ANK" evidence="2">
    <location>
        <begin position="1040"/>
        <end position="1072"/>
    </location>
</feature>
<dbReference type="Pfam" id="PF22939">
    <property type="entry name" value="WHD_GPIID"/>
    <property type="match status" value="1"/>
</dbReference>
<dbReference type="PROSITE" id="PS50088">
    <property type="entry name" value="ANK_REPEAT"/>
    <property type="match status" value="8"/>
</dbReference>
<evidence type="ECO:0000313" key="7">
    <source>
        <dbReference type="Proteomes" id="UP000766486"/>
    </source>
</evidence>
<dbReference type="InterPro" id="IPR053137">
    <property type="entry name" value="NLR-like"/>
</dbReference>
<dbReference type="Proteomes" id="UP000766486">
    <property type="component" value="Unassembled WGS sequence"/>
</dbReference>
<feature type="domain" description="Nucleoside phosphorylase" evidence="3">
    <location>
        <begin position="8"/>
        <end position="287"/>
    </location>
</feature>
<reference evidence="6 7" key="1">
    <citation type="submission" date="2019-06" db="EMBL/GenBank/DDBJ databases">
        <authorList>
            <person name="Broberg M."/>
        </authorList>
    </citation>
    <scope>NUCLEOTIDE SEQUENCE [LARGE SCALE GENOMIC DNA]</scope>
</reference>
<dbReference type="InterPro" id="IPR000845">
    <property type="entry name" value="Nucleoside_phosphorylase_d"/>
</dbReference>
<evidence type="ECO:0000259" key="5">
    <source>
        <dbReference type="Pfam" id="PF24883"/>
    </source>
</evidence>
<dbReference type="SUPFAM" id="SSF52540">
    <property type="entry name" value="P-loop containing nucleoside triphosphate hydrolases"/>
    <property type="match status" value="1"/>
</dbReference>
<dbReference type="PROSITE" id="PS50297">
    <property type="entry name" value="ANK_REP_REGION"/>
    <property type="match status" value="6"/>
</dbReference>
<feature type="repeat" description="ANK" evidence="2">
    <location>
        <begin position="1106"/>
        <end position="1138"/>
    </location>
</feature>
<feature type="domain" description="GPI inositol-deacylase winged helix" evidence="4">
    <location>
        <begin position="652"/>
        <end position="729"/>
    </location>
</feature>
<evidence type="ECO:0000313" key="6">
    <source>
        <dbReference type="EMBL" id="VUC35512.1"/>
    </source>
</evidence>
<keyword evidence="2" id="KW-0040">ANK repeat</keyword>
<dbReference type="Gene3D" id="3.40.50.1580">
    <property type="entry name" value="Nucleoside phosphorylase domain"/>
    <property type="match status" value="1"/>
</dbReference>
<dbReference type="InterPro" id="IPR054471">
    <property type="entry name" value="GPIID_WHD"/>
</dbReference>
<comment type="caution">
    <text evidence="6">The sequence shown here is derived from an EMBL/GenBank/DDBJ whole genome shotgun (WGS) entry which is preliminary data.</text>
</comment>
<dbReference type="InterPro" id="IPR036770">
    <property type="entry name" value="Ankyrin_rpt-contain_sf"/>
</dbReference>
<proteinExistence type="predicted"/>
<keyword evidence="1" id="KW-0677">Repeat</keyword>
<feature type="repeat" description="ANK" evidence="2">
    <location>
        <begin position="1073"/>
        <end position="1105"/>
    </location>
</feature>
<dbReference type="InterPro" id="IPR035994">
    <property type="entry name" value="Nucleoside_phosphorylase_sf"/>
</dbReference>
<keyword evidence="7" id="KW-1185">Reference proteome</keyword>
<dbReference type="InterPro" id="IPR002110">
    <property type="entry name" value="Ankyrin_rpt"/>
</dbReference>
<feature type="repeat" description="ANK" evidence="2">
    <location>
        <begin position="1139"/>
        <end position="1171"/>
    </location>
</feature>
<feature type="repeat" description="ANK" evidence="2">
    <location>
        <begin position="941"/>
        <end position="973"/>
    </location>
</feature>
<evidence type="ECO:0000259" key="4">
    <source>
        <dbReference type="Pfam" id="PF22939"/>
    </source>
</evidence>
<dbReference type="Pfam" id="PF24883">
    <property type="entry name" value="NPHP3_N"/>
    <property type="match status" value="1"/>
</dbReference>
<organism evidence="6 7">
    <name type="scientific">Bionectria ochroleuca</name>
    <name type="common">Gliocladium roseum</name>
    <dbReference type="NCBI Taxonomy" id="29856"/>
    <lineage>
        <taxon>Eukaryota</taxon>
        <taxon>Fungi</taxon>
        <taxon>Dikarya</taxon>
        <taxon>Ascomycota</taxon>
        <taxon>Pezizomycotina</taxon>
        <taxon>Sordariomycetes</taxon>
        <taxon>Hypocreomycetidae</taxon>
        <taxon>Hypocreales</taxon>
        <taxon>Bionectriaceae</taxon>
        <taxon>Clonostachys</taxon>
    </lineage>
</organism>
<feature type="repeat" description="ANK" evidence="2">
    <location>
        <begin position="1007"/>
        <end position="1039"/>
    </location>
</feature>
<dbReference type="EMBL" id="CABFNS010000912">
    <property type="protein sequence ID" value="VUC35512.1"/>
    <property type="molecule type" value="Genomic_DNA"/>
</dbReference>
<dbReference type="SMART" id="SM00248">
    <property type="entry name" value="ANK"/>
    <property type="match status" value="10"/>
</dbReference>